<evidence type="ECO:0000313" key="2">
    <source>
        <dbReference type="Proteomes" id="UP001056978"/>
    </source>
</evidence>
<sequence length="317" mass="36554">MKWLIEKRNTNSDENFETVEEINTNDETKVEYENDANILENESDTKKMENDTSILENESDTKKMENDTSILENENGETKMEYEDDEIKMEYENDETKVEYENDIINSKASDGLYESSQNENVILREDEVKHTHDTFNCPFDKSVFEAPKFYPHYLMKDHTLQYLDPERKFSLKRSVTNAHNNNNNNSVRNYSAVDIFSPKTTQKECIKCLPENFCECECSCKNKTGFSMKYRHASIGSKLTKSDMNTQKKSSPSRQQNSDSYNVNAQQGTGSQAKHQTDIKPQNRTTDSNNVITECFSSCKSVTGVQTEECSCSCYC</sequence>
<reference evidence="1" key="1">
    <citation type="submission" date="2022-06" db="EMBL/GenBank/DDBJ databases">
        <title>The First Complete Genome of the Simian Malaria Parasite Plasmodium brasilianum.</title>
        <authorList>
            <person name="Bajic M."/>
            <person name="Ravishankar S."/>
        </authorList>
    </citation>
    <scope>NUCLEOTIDE SEQUENCE</scope>
    <source>
        <strain evidence="1">Bolivian I</strain>
    </source>
</reference>
<evidence type="ECO:0000313" key="1">
    <source>
        <dbReference type="EMBL" id="KAI4835957.1"/>
    </source>
</evidence>
<comment type="caution">
    <text evidence="1">The sequence shown here is derived from an EMBL/GenBank/DDBJ whole genome shotgun (WGS) entry which is preliminary data.</text>
</comment>
<name>A0ACB9Y3C4_PLABR</name>
<dbReference type="EMBL" id="CM043781">
    <property type="protein sequence ID" value="KAI4835957.1"/>
    <property type="molecule type" value="Genomic_DNA"/>
</dbReference>
<organism evidence="1 2">
    <name type="scientific">Plasmodium brasilianum</name>
    <dbReference type="NCBI Taxonomy" id="5824"/>
    <lineage>
        <taxon>Eukaryota</taxon>
        <taxon>Sar</taxon>
        <taxon>Alveolata</taxon>
        <taxon>Apicomplexa</taxon>
        <taxon>Aconoidasida</taxon>
        <taxon>Haemosporida</taxon>
        <taxon>Plasmodiidae</taxon>
        <taxon>Plasmodium</taxon>
        <taxon>Plasmodium (Plasmodium)</taxon>
    </lineage>
</organism>
<dbReference type="Proteomes" id="UP001056978">
    <property type="component" value="Chromosome 13"/>
</dbReference>
<protein>
    <submittedName>
        <fullName evidence="1">Uncharacterized protein</fullName>
    </submittedName>
</protein>
<accession>A0ACB9Y3C4</accession>
<proteinExistence type="predicted"/>
<gene>
    <name evidence="1" type="ORF">MKS88_005176</name>
</gene>
<keyword evidence="2" id="KW-1185">Reference proteome</keyword>